<dbReference type="PANTHER" id="PTHR30523">
    <property type="entry name" value="PHOSPHOENOLPYRUVATE CARBOXYLASE"/>
    <property type="match status" value="1"/>
</dbReference>
<feature type="non-terminal residue" evidence="3">
    <location>
        <position position="1"/>
    </location>
</feature>
<feature type="non-terminal residue" evidence="3">
    <location>
        <position position="217"/>
    </location>
</feature>
<accession>A0ABW3WJF0</accession>
<sequence length="217" mass="23820">AQPEGAVQGQIRLTEQGEVIGAKYGNPEVGRRNLEVLVAATLETSLRPASAAPTPAAFLEAMQALSDAAFAAYRGLVYKTEGFERYFWESTVISEIAALNIGSRPASRKKSTAIEDLRAIPWVFSWSQCRVMLPGWYGFGSAVQALLARQPADGLALLQRMNREWPFFQTLLSNMDMVLAKTDLAIASRYAELVKDAALREAIFGRIRAEHQATVEA</sequence>
<evidence type="ECO:0000313" key="3">
    <source>
        <dbReference type="EMBL" id="MFD1265827.1"/>
    </source>
</evidence>
<comment type="function">
    <text evidence="1">Forms oxaloacetate, a four-carbon dicarboxylic acid source for the tricarboxylic acid cycle.</text>
</comment>
<evidence type="ECO:0000256" key="1">
    <source>
        <dbReference type="ARBA" id="ARBA00003670"/>
    </source>
</evidence>
<evidence type="ECO:0000313" key="4">
    <source>
        <dbReference type="Proteomes" id="UP001597158"/>
    </source>
</evidence>
<dbReference type="InterPro" id="IPR015813">
    <property type="entry name" value="Pyrv/PenolPyrv_kinase-like_dom"/>
</dbReference>
<proteinExistence type="predicted"/>
<gene>
    <name evidence="3" type="ORF">ACFQ4M_19825</name>
</gene>
<protein>
    <recommendedName>
        <fullName evidence="2">Phosphoenolpyruvate carboxylase</fullName>
    </recommendedName>
</protein>
<dbReference type="InterPro" id="IPR021135">
    <property type="entry name" value="PEP_COase"/>
</dbReference>
<keyword evidence="4" id="KW-1185">Reference proteome</keyword>
<dbReference type="RefSeq" id="WP_386042159.1">
    <property type="nucleotide sequence ID" value="NZ_JBHTMC010000051.1"/>
</dbReference>
<name>A0ABW3WJF0_9RHOO</name>
<comment type="caution">
    <text evidence="3">The sequence shown here is derived from an EMBL/GenBank/DDBJ whole genome shotgun (WGS) entry which is preliminary data.</text>
</comment>
<dbReference type="Proteomes" id="UP001597158">
    <property type="component" value="Unassembled WGS sequence"/>
</dbReference>
<dbReference type="Pfam" id="PF00311">
    <property type="entry name" value="PEPcase"/>
    <property type="match status" value="1"/>
</dbReference>
<dbReference type="EMBL" id="JBHTMC010000051">
    <property type="protein sequence ID" value="MFD1265827.1"/>
    <property type="molecule type" value="Genomic_DNA"/>
</dbReference>
<keyword evidence="3" id="KW-0456">Lyase</keyword>
<dbReference type="GO" id="GO:0008964">
    <property type="term" value="F:phosphoenolpyruvate carboxylase activity"/>
    <property type="evidence" value="ECO:0007669"/>
    <property type="project" value="UniProtKB-EC"/>
</dbReference>
<reference evidence="4" key="1">
    <citation type="journal article" date="2019" name="Int. J. Syst. Evol. Microbiol.">
        <title>The Global Catalogue of Microorganisms (GCM) 10K type strain sequencing project: providing services to taxonomists for standard genome sequencing and annotation.</title>
        <authorList>
            <consortium name="The Broad Institute Genomics Platform"/>
            <consortium name="The Broad Institute Genome Sequencing Center for Infectious Disease"/>
            <person name="Wu L."/>
            <person name="Ma J."/>
        </authorList>
    </citation>
    <scope>NUCLEOTIDE SEQUENCE [LARGE SCALE GENOMIC DNA]</scope>
    <source>
        <strain evidence="4">CCUG 48884</strain>
    </source>
</reference>
<dbReference type="PANTHER" id="PTHR30523:SF6">
    <property type="entry name" value="PHOSPHOENOLPYRUVATE CARBOXYLASE"/>
    <property type="match status" value="1"/>
</dbReference>
<evidence type="ECO:0000256" key="2">
    <source>
        <dbReference type="ARBA" id="ARBA00022419"/>
    </source>
</evidence>
<organism evidence="3 4">
    <name type="scientific">Thauera mechernichensis</name>
    <dbReference type="NCBI Taxonomy" id="82788"/>
    <lineage>
        <taxon>Bacteria</taxon>
        <taxon>Pseudomonadati</taxon>
        <taxon>Pseudomonadota</taxon>
        <taxon>Betaproteobacteria</taxon>
        <taxon>Rhodocyclales</taxon>
        <taxon>Zoogloeaceae</taxon>
        <taxon>Thauera</taxon>
    </lineage>
</organism>
<dbReference type="SUPFAM" id="SSF51621">
    <property type="entry name" value="Phosphoenolpyruvate/pyruvate domain"/>
    <property type="match status" value="1"/>
</dbReference>